<dbReference type="InterPro" id="IPR036628">
    <property type="entry name" value="Clp_N_dom_sf"/>
</dbReference>
<keyword evidence="4" id="KW-1185">Reference proteome</keyword>
<organism evidence="3 4">
    <name type="scientific">Pseudoduganella guangdongensis</name>
    <dbReference type="NCBI Taxonomy" id="2692179"/>
    <lineage>
        <taxon>Bacteria</taxon>
        <taxon>Pseudomonadati</taxon>
        <taxon>Pseudomonadota</taxon>
        <taxon>Betaproteobacteria</taxon>
        <taxon>Burkholderiales</taxon>
        <taxon>Oxalobacteraceae</taxon>
        <taxon>Telluria group</taxon>
        <taxon>Pseudoduganella</taxon>
    </lineage>
</organism>
<evidence type="ECO:0000259" key="2">
    <source>
        <dbReference type="Pfam" id="PF02861"/>
    </source>
</evidence>
<dbReference type="EMBL" id="WWCJ01000006">
    <property type="protein sequence ID" value="MYN02421.1"/>
    <property type="molecule type" value="Genomic_DNA"/>
</dbReference>
<sequence>MFTSIKRRLADMATIKTLCMAAERHANAEGRQQPGAEHFILAALELPDGSAAAAFRRLQADPAAFRAAIERQYEDALSGVGGGAALPDAVPVTADGGVYRAGASGQALLQALAAQDKAGQPLLGAHVLLAASAAQQGVAVRALRAMGITPDALAHAARQETATHAAR</sequence>
<comment type="caution">
    <text evidence="3">The sequence shown here is derived from an EMBL/GenBank/DDBJ whole genome shotgun (WGS) entry which is preliminary data.</text>
</comment>
<evidence type="ECO:0000256" key="1">
    <source>
        <dbReference type="ARBA" id="ARBA00008675"/>
    </source>
</evidence>
<dbReference type="SUPFAM" id="SSF81923">
    <property type="entry name" value="Double Clp-N motif"/>
    <property type="match status" value="1"/>
</dbReference>
<feature type="domain" description="Clp R" evidence="2">
    <location>
        <begin position="20"/>
        <end position="75"/>
    </location>
</feature>
<dbReference type="Gene3D" id="1.10.1780.10">
    <property type="entry name" value="Clp, N-terminal domain"/>
    <property type="match status" value="1"/>
</dbReference>
<evidence type="ECO:0000313" key="3">
    <source>
        <dbReference type="EMBL" id="MYN02421.1"/>
    </source>
</evidence>
<dbReference type="Pfam" id="PF02861">
    <property type="entry name" value="Clp_N"/>
    <property type="match status" value="1"/>
</dbReference>
<reference evidence="3 4" key="1">
    <citation type="submission" date="2019-12" db="EMBL/GenBank/DDBJ databases">
        <title>Novel species isolated from a subtropical stream in China.</title>
        <authorList>
            <person name="Lu H."/>
        </authorList>
    </citation>
    <scope>NUCLEOTIDE SEQUENCE [LARGE SCALE GENOMIC DNA]</scope>
    <source>
        <strain evidence="3 4">DS3</strain>
    </source>
</reference>
<gene>
    <name evidence="3" type="ORF">GTP41_09945</name>
</gene>
<protein>
    <submittedName>
        <fullName evidence="3">Peptidase</fullName>
    </submittedName>
</protein>
<dbReference type="AlphaFoldDB" id="A0A6N9HFP9"/>
<dbReference type="InterPro" id="IPR004176">
    <property type="entry name" value="Clp_R_N"/>
</dbReference>
<name>A0A6N9HFP9_9BURK</name>
<proteinExistence type="inferred from homology"/>
<accession>A0A6N9HFP9</accession>
<dbReference type="RefSeq" id="WP_161025426.1">
    <property type="nucleotide sequence ID" value="NZ_WWCJ01000006.1"/>
</dbReference>
<evidence type="ECO:0000313" key="4">
    <source>
        <dbReference type="Proteomes" id="UP000448575"/>
    </source>
</evidence>
<dbReference type="Proteomes" id="UP000448575">
    <property type="component" value="Unassembled WGS sequence"/>
</dbReference>
<comment type="similarity">
    <text evidence="1">Belongs to the ClpA/ClpB family.</text>
</comment>